<name>A0ABV7V1U7_9SPHN</name>
<organism evidence="1 2">
    <name type="scientific">Novosphingobium pokkalii</name>
    <dbReference type="NCBI Taxonomy" id="1770194"/>
    <lineage>
        <taxon>Bacteria</taxon>
        <taxon>Pseudomonadati</taxon>
        <taxon>Pseudomonadota</taxon>
        <taxon>Alphaproteobacteria</taxon>
        <taxon>Sphingomonadales</taxon>
        <taxon>Sphingomonadaceae</taxon>
        <taxon>Novosphingobium</taxon>
    </lineage>
</organism>
<reference evidence="2" key="1">
    <citation type="journal article" date="2019" name="Int. J. Syst. Evol. Microbiol.">
        <title>The Global Catalogue of Microorganisms (GCM) 10K type strain sequencing project: providing services to taxonomists for standard genome sequencing and annotation.</title>
        <authorList>
            <consortium name="The Broad Institute Genomics Platform"/>
            <consortium name="The Broad Institute Genome Sequencing Center for Infectious Disease"/>
            <person name="Wu L."/>
            <person name="Ma J."/>
        </authorList>
    </citation>
    <scope>NUCLEOTIDE SEQUENCE [LARGE SCALE GENOMIC DNA]</scope>
    <source>
        <strain evidence="2">KCTC 42224</strain>
    </source>
</reference>
<dbReference type="RefSeq" id="WP_229815025.1">
    <property type="nucleotide sequence ID" value="NZ_BMZP01000001.1"/>
</dbReference>
<keyword evidence="2" id="KW-1185">Reference proteome</keyword>
<evidence type="ECO:0000313" key="2">
    <source>
        <dbReference type="Proteomes" id="UP001595683"/>
    </source>
</evidence>
<accession>A0ABV7V1U7</accession>
<comment type="caution">
    <text evidence="1">The sequence shown here is derived from an EMBL/GenBank/DDBJ whole genome shotgun (WGS) entry which is preliminary data.</text>
</comment>
<proteinExistence type="predicted"/>
<gene>
    <name evidence="1" type="ORF">ACFOOT_07860</name>
</gene>
<sequence>MSEAQEFYLRQVAISAQAASDSSLANQRDKHLRSQAAWQALADRAGKTAAAKAANEIEKKLTEANVSTPLGDGHSLP</sequence>
<protein>
    <submittedName>
        <fullName evidence="1">Uncharacterized protein</fullName>
    </submittedName>
</protein>
<dbReference type="EMBL" id="JBHRYE010000011">
    <property type="protein sequence ID" value="MFC3671336.1"/>
    <property type="molecule type" value="Genomic_DNA"/>
</dbReference>
<dbReference type="Proteomes" id="UP001595683">
    <property type="component" value="Unassembled WGS sequence"/>
</dbReference>
<evidence type="ECO:0000313" key="1">
    <source>
        <dbReference type="EMBL" id="MFC3671336.1"/>
    </source>
</evidence>